<dbReference type="EMBL" id="CXWC01000011">
    <property type="protein sequence ID" value="CTQ74010.1"/>
    <property type="molecule type" value="Genomic_DNA"/>
</dbReference>
<reference evidence="3" key="1">
    <citation type="submission" date="2015-07" db="EMBL/GenBank/DDBJ databases">
        <authorList>
            <person name="Rodrigo-Torres Lidia"/>
            <person name="Arahal R.David."/>
        </authorList>
    </citation>
    <scope>NUCLEOTIDE SEQUENCE [LARGE SCALE GENOMIC DNA]</scope>
    <source>
        <strain evidence="3">CECT 5096</strain>
    </source>
</reference>
<feature type="domain" description="Carrier" evidence="1">
    <location>
        <begin position="17"/>
        <end position="79"/>
    </location>
</feature>
<gene>
    <name evidence="2" type="primary">acpK</name>
    <name evidence="2" type="ORF">LA5096_03881</name>
</gene>
<name>A0A0M6ZGA1_9HYPH</name>
<evidence type="ECO:0000259" key="1">
    <source>
        <dbReference type="Pfam" id="PF00550"/>
    </source>
</evidence>
<dbReference type="Pfam" id="PF00550">
    <property type="entry name" value="PP-binding"/>
    <property type="match status" value="1"/>
</dbReference>
<evidence type="ECO:0000313" key="2">
    <source>
        <dbReference type="EMBL" id="CTQ74010.1"/>
    </source>
</evidence>
<dbReference type="InterPro" id="IPR009081">
    <property type="entry name" value="PP-bd_ACP"/>
</dbReference>
<dbReference type="NCBIfam" id="NF005502">
    <property type="entry name" value="PRK07117.1"/>
    <property type="match status" value="1"/>
</dbReference>
<dbReference type="STRING" id="311410.LA5095_00741"/>
<dbReference type="InterPro" id="IPR036736">
    <property type="entry name" value="ACP-like_sf"/>
</dbReference>
<sequence length="85" mass="9291">MGNPLDNTEIINILIEEIRETVPELEGQPISASDSMVDLGVNSIERSEVILAAMERLDLKIPMVQLHGPKDIQELADLLLVKSAG</sequence>
<proteinExistence type="predicted"/>
<dbReference type="Gene3D" id="1.10.1200.10">
    <property type="entry name" value="ACP-like"/>
    <property type="match status" value="1"/>
</dbReference>
<keyword evidence="3" id="KW-1185">Reference proteome</keyword>
<organism evidence="2 3">
    <name type="scientific">Roseibium album</name>
    <dbReference type="NCBI Taxonomy" id="311410"/>
    <lineage>
        <taxon>Bacteria</taxon>
        <taxon>Pseudomonadati</taxon>
        <taxon>Pseudomonadota</taxon>
        <taxon>Alphaproteobacteria</taxon>
        <taxon>Hyphomicrobiales</taxon>
        <taxon>Stappiaceae</taxon>
        <taxon>Roseibium</taxon>
    </lineage>
</organism>
<dbReference type="AlphaFoldDB" id="A0A0M6ZGA1"/>
<protein>
    <recommendedName>
        <fullName evidence="1">Carrier domain-containing protein</fullName>
    </recommendedName>
</protein>
<dbReference type="SUPFAM" id="SSF47336">
    <property type="entry name" value="ACP-like"/>
    <property type="match status" value="1"/>
</dbReference>
<evidence type="ECO:0000313" key="3">
    <source>
        <dbReference type="Proteomes" id="UP000049983"/>
    </source>
</evidence>
<accession>A0A0M6ZGA1</accession>
<dbReference type="Proteomes" id="UP000049983">
    <property type="component" value="Unassembled WGS sequence"/>
</dbReference>